<keyword evidence="2" id="KW-1185">Reference proteome</keyword>
<organism evidence="1 2">
    <name type="scientific">Vibrio porteresiae DSM 19223</name>
    <dbReference type="NCBI Taxonomy" id="1123496"/>
    <lineage>
        <taxon>Bacteria</taxon>
        <taxon>Pseudomonadati</taxon>
        <taxon>Pseudomonadota</taxon>
        <taxon>Gammaproteobacteria</taxon>
        <taxon>Vibrionales</taxon>
        <taxon>Vibrionaceae</taxon>
        <taxon>Vibrio</taxon>
    </lineage>
</organism>
<sequence>MEDKAKIIELLMVEALDRIVMIARLVKEVEVLDGNKNVQRVGRAICELHEVRNEIYSIYPQLKPAIAKEVEELGYELFGERQQEIEAAYLAEKAGDIEKAKTLFQSILEKYQSGTFRMQAEAGLYRCSKANL</sequence>
<dbReference type="Proteomes" id="UP001304071">
    <property type="component" value="Chromosome 1"/>
</dbReference>
<reference evidence="1 2" key="1">
    <citation type="submission" date="2023-11" db="EMBL/GenBank/DDBJ databases">
        <title>Plant-associative lifestyle of Vibrio porteresiae and its evolutionary dynamics.</title>
        <authorList>
            <person name="Rameshkumar N."/>
            <person name="Kirti K."/>
        </authorList>
    </citation>
    <scope>NUCLEOTIDE SEQUENCE [LARGE SCALE GENOMIC DNA]</scope>
    <source>
        <strain evidence="1 2">MSSRF30</strain>
    </source>
</reference>
<gene>
    <name evidence="1" type="ORF">R8Z52_09800</name>
</gene>
<evidence type="ECO:0000313" key="1">
    <source>
        <dbReference type="EMBL" id="WPC72431.1"/>
    </source>
</evidence>
<protein>
    <submittedName>
        <fullName evidence="1">Uncharacterized protein</fullName>
    </submittedName>
</protein>
<dbReference type="RefSeq" id="WP_261896020.1">
    <property type="nucleotide sequence ID" value="NZ_AP024895.1"/>
</dbReference>
<name>A0ABZ0Q7M1_9VIBR</name>
<evidence type="ECO:0000313" key="2">
    <source>
        <dbReference type="Proteomes" id="UP001304071"/>
    </source>
</evidence>
<accession>A0ABZ0Q7M1</accession>
<proteinExistence type="predicted"/>
<dbReference type="EMBL" id="CP138203">
    <property type="protein sequence ID" value="WPC72431.1"/>
    <property type="molecule type" value="Genomic_DNA"/>
</dbReference>